<dbReference type="Pfam" id="PF01373">
    <property type="entry name" value="Glyco_hydro_14"/>
    <property type="match status" value="2"/>
</dbReference>
<evidence type="ECO:0000256" key="7">
    <source>
        <dbReference type="ARBA" id="ARBA00023326"/>
    </source>
</evidence>
<keyword evidence="10" id="KW-1185">Reference proteome</keyword>
<evidence type="ECO:0000313" key="10">
    <source>
        <dbReference type="Proteomes" id="UP000292544"/>
    </source>
</evidence>
<keyword evidence="4 8" id="KW-0378">Hydrolase</keyword>
<dbReference type="EMBL" id="SHLY01000008">
    <property type="protein sequence ID" value="TAA40966.1"/>
    <property type="molecule type" value="Genomic_DNA"/>
</dbReference>
<dbReference type="Gene3D" id="3.20.20.80">
    <property type="entry name" value="Glycosidases"/>
    <property type="match status" value="2"/>
</dbReference>
<evidence type="ECO:0000256" key="8">
    <source>
        <dbReference type="RuleBase" id="RU000509"/>
    </source>
</evidence>
<dbReference type="PROSITE" id="PS00679">
    <property type="entry name" value="BETA_AMYLASE_2"/>
    <property type="match status" value="1"/>
</dbReference>
<organism evidence="9 10">
    <name type="scientific">Corallincola spongiicola</name>
    <dbReference type="NCBI Taxonomy" id="2520508"/>
    <lineage>
        <taxon>Bacteria</taxon>
        <taxon>Pseudomonadati</taxon>
        <taxon>Pseudomonadota</taxon>
        <taxon>Gammaproteobacteria</taxon>
        <taxon>Alteromonadales</taxon>
        <taxon>Psychromonadaceae</taxon>
        <taxon>Corallincola</taxon>
    </lineage>
</organism>
<evidence type="ECO:0000313" key="9">
    <source>
        <dbReference type="EMBL" id="TAA40966.1"/>
    </source>
</evidence>
<dbReference type="InterPro" id="IPR017853">
    <property type="entry name" value="GH"/>
</dbReference>
<proteinExistence type="inferred from homology"/>
<sequence>MKRAMNPLHQPAQIWVHAPASLHRIINSLPDQPAYRQALATKFAAAKKNGVDGIIVPISWRTVAPFHPDNVEQAQRWQGYLSLFSLIRQAQLKLIPEFNIGASGVSEAGTPHLLPDWFWGKLGHEQPADWPQDSLKYVDQLGNDTISAPSLWARELYTPYVSQWLKAFFHHAAEFQSCIPQILLGAGPDGEVRFPILDALIEPADQHQLGVFSGIAVDSFEQAMLSQYGEKAAWYSAWEVEDDALTANDLLGQIQQQINTLLADNTRSSKPISDFYRWYQSQLITFSAETLSSLSQTLPEQWSCGFGLRVPVSLNASNDHADQHALALAGVALDHETALFSRLFDALGKIELNSDANSLCVLLSGVESTQPHYQMSDWVGRAGELGIQLYVENRQANALDDHLAWDKLMQRSLQQTGVAGWALRDLDSVLDTEQAGAARLRQLGRMKHGMGKVGQQLGRKSFRVMGPLHLKVGNQLMMLQEENWIEFEREIRQLRKIGVSAISTDLWWGLIEGRQPGLFDWTYYDRMVEVLAANEMHWVPILSFHQAGGNVNDDFMQTIPLWLWGKLIENHDELESVRDLQYVSETGDTSMEYVSLWADEYVVPYYRQFMQAFRDHYQDRADLIDEINVSLGPAGELRYPSYNAHDWGEYPNRGTLQCFSRLAEQRWKSHLKQKFKTVKALNYAFNGQHKSFDSVAIPDPHPLFEQKNYLYSSWAREFLTWYQGELIQHGRGILECANDVFSEGAMANVPLGVKVPGIHWEISDPAMPRVAEITAGLVAPHPELGPHNRGEYVKLLGQLVPSHLREKVILHFTCLEMINKDYEGYSRAEDLVNWVADAAAELGISLMGENALAGELYGKQGWQQIARALDRQPGFGGITLLRMQNLFDDHPTPMKELTRLINKAQ</sequence>
<comment type="catalytic activity">
    <reaction evidence="1 8">
        <text>Hydrolysis of (1-&gt;4)-alpha-D-glucosidic linkages in polysaccharides so as to remove successive maltose units from the non-reducing ends of the chains.</text>
        <dbReference type="EC" id="3.2.1.2"/>
    </reaction>
</comment>
<protein>
    <recommendedName>
        <fullName evidence="3 8">Beta-amylase</fullName>
        <ecNumber evidence="3 8">3.2.1.2</ecNumber>
    </recommendedName>
</protein>
<evidence type="ECO:0000256" key="5">
    <source>
        <dbReference type="ARBA" id="ARBA00023277"/>
    </source>
</evidence>
<accession>A0ABY1WKV5</accession>
<dbReference type="PANTHER" id="PTHR31352">
    <property type="entry name" value="BETA-AMYLASE 1, CHLOROPLASTIC"/>
    <property type="match status" value="1"/>
</dbReference>
<reference evidence="10" key="1">
    <citation type="submission" date="2019-02" db="EMBL/GenBank/DDBJ databases">
        <title>Draft genome sequence of Muricauda sp. 176CP4-71.</title>
        <authorList>
            <person name="Park J.-S."/>
        </authorList>
    </citation>
    <scope>NUCLEOTIDE SEQUENCE [LARGE SCALE GENOMIC DNA]</scope>
    <source>
        <strain evidence="10">176GS2-150</strain>
    </source>
</reference>
<dbReference type="InterPro" id="IPR001554">
    <property type="entry name" value="Glyco_hydro_14"/>
</dbReference>
<evidence type="ECO:0000256" key="6">
    <source>
        <dbReference type="ARBA" id="ARBA00023295"/>
    </source>
</evidence>
<keyword evidence="7 8" id="KW-0624">Polysaccharide degradation</keyword>
<dbReference type="SUPFAM" id="SSF51445">
    <property type="entry name" value="(Trans)glycosidases"/>
    <property type="match status" value="2"/>
</dbReference>
<evidence type="ECO:0000256" key="1">
    <source>
        <dbReference type="ARBA" id="ARBA00000546"/>
    </source>
</evidence>
<name>A0ABY1WKV5_9GAMM</name>
<dbReference type="PRINTS" id="PR00750">
    <property type="entry name" value="BETAAMYLASE"/>
</dbReference>
<evidence type="ECO:0000256" key="4">
    <source>
        <dbReference type="ARBA" id="ARBA00022801"/>
    </source>
</evidence>
<keyword evidence="6 8" id="KW-0326">Glycosidase</keyword>
<comment type="similarity">
    <text evidence="2 8">Belongs to the glycosyl hydrolase 14 family.</text>
</comment>
<keyword evidence="5 8" id="KW-0119">Carbohydrate metabolism</keyword>
<evidence type="ECO:0000256" key="3">
    <source>
        <dbReference type="ARBA" id="ARBA00012594"/>
    </source>
</evidence>
<dbReference type="InterPro" id="IPR018238">
    <property type="entry name" value="Glyco_hydro_14_CS"/>
</dbReference>
<dbReference type="GO" id="GO:0016787">
    <property type="term" value="F:hydrolase activity"/>
    <property type="evidence" value="ECO:0007669"/>
    <property type="project" value="UniProtKB-KW"/>
</dbReference>
<dbReference type="EC" id="3.2.1.2" evidence="3 8"/>
<comment type="caution">
    <text evidence="9">The sequence shown here is derived from an EMBL/GenBank/DDBJ whole genome shotgun (WGS) entry which is preliminary data.</text>
</comment>
<dbReference type="PANTHER" id="PTHR31352:SF1">
    <property type="entry name" value="BETA-AMYLASE 3, CHLOROPLASTIC"/>
    <property type="match status" value="1"/>
</dbReference>
<dbReference type="Proteomes" id="UP000292544">
    <property type="component" value="Unassembled WGS sequence"/>
</dbReference>
<evidence type="ECO:0000256" key="2">
    <source>
        <dbReference type="ARBA" id="ARBA00005652"/>
    </source>
</evidence>
<gene>
    <name evidence="9" type="ORF">EXY25_16805</name>
</gene>